<keyword evidence="11" id="KW-1185">Reference proteome</keyword>
<organism evidence="10 11">
    <name type="scientific">Pedobacter jejuensis</name>
    <dbReference type="NCBI Taxonomy" id="1268550"/>
    <lineage>
        <taxon>Bacteria</taxon>
        <taxon>Pseudomonadati</taxon>
        <taxon>Bacteroidota</taxon>
        <taxon>Sphingobacteriia</taxon>
        <taxon>Sphingobacteriales</taxon>
        <taxon>Sphingobacteriaceae</taxon>
        <taxon>Pedobacter</taxon>
    </lineage>
</organism>
<protein>
    <submittedName>
        <fullName evidence="10">ABC transporter permease</fullName>
    </submittedName>
</protein>
<dbReference type="GO" id="GO:0044874">
    <property type="term" value="P:lipoprotein localization to outer membrane"/>
    <property type="evidence" value="ECO:0007669"/>
    <property type="project" value="TreeGrafter"/>
</dbReference>
<keyword evidence="3" id="KW-1003">Cell membrane</keyword>
<evidence type="ECO:0000259" key="8">
    <source>
        <dbReference type="Pfam" id="PF02687"/>
    </source>
</evidence>
<feature type="transmembrane region" description="Helical" evidence="7">
    <location>
        <begin position="318"/>
        <end position="344"/>
    </location>
</feature>
<dbReference type="Pfam" id="PF02687">
    <property type="entry name" value="FtsX"/>
    <property type="match status" value="1"/>
</dbReference>
<sequence length="406" mass="45897">MNFEYFIAGRIAIKSERTFSKLIVRIAIAGVMLSLAVMILSIAIIKGFKTEIQDKVRGFQGDVQITRYDLNNSFEHSPFILDAKTEKQLKTNPEVNYFYPFATKPAILSANNEIEGINFKGIDKTYNWSYIKQHIISGTIIDFSDSTAAMQELLISNYTAKRLKLKTGDDFIMYFVQNQLRPRKFKIVGIYDIGVEDIDKGFVLGNLGIVKRLNNWNANQIGGVEIKIKDFSKLKPVADDIFENLPQNLRSYSIKETIPNIFTWLSLLDVNTRVLLILMLIVGVINMVTALLIMILERTNMIGMLKSFGASNWSIMKIFLYNAAYLIGIGLLLGNILGLGLGFFQQSTHIFKLNQASYFLAYAPIEFHFIDVLGLNLITIVVCLTVLIVPSFLISKVSPLKAIRFK</sequence>
<dbReference type="Pfam" id="PF12704">
    <property type="entry name" value="MacB_PCD"/>
    <property type="match status" value="1"/>
</dbReference>
<comment type="caution">
    <text evidence="10">The sequence shown here is derived from an EMBL/GenBank/DDBJ whole genome shotgun (WGS) entry which is preliminary data.</text>
</comment>
<name>A0A3N0BXL9_9SPHI</name>
<dbReference type="OrthoDB" id="1522670at2"/>
<dbReference type="InterPro" id="IPR003838">
    <property type="entry name" value="ABC3_permease_C"/>
</dbReference>
<evidence type="ECO:0000256" key="3">
    <source>
        <dbReference type="ARBA" id="ARBA00022475"/>
    </source>
</evidence>
<dbReference type="GO" id="GO:0098797">
    <property type="term" value="C:plasma membrane protein complex"/>
    <property type="evidence" value="ECO:0007669"/>
    <property type="project" value="TreeGrafter"/>
</dbReference>
<evidence type="ECO:0000256" key="1">
    <source>
        <dbReference type="ARBA" id="ARBA00004651"/>
    </source>
</evidence>
<evidence type="ECO:0000256" key="6">
    <source>
        <dbReference type="ARBA" id="ARBA00023136"/>
    </source>
</evidence>
<evidence type="ECO:0000313" key="10">
    <source>
        <dbReference type="EMBL" id="RNL54488.1"/>
    </source>
</evidence>
<dbReference type="PANTHER" id="PTHR30489">
    <property type="entry name" value="LIPOPROTEIN-RELEASING SYSTEM TRANSMEMBRANE PROTEIN LOLE"/>
    <property type="match status" value="1"/>
</dbReference>
<dbReference type="EMBL" id="RBEE01000011">
    <property type="protein sequence ID" value="RNL54488.1"/>
    <property type="molecule type" value="Genomic_DNA"/>
</dbReference>
<evidence type="ECO:0000256" key="7">
    <source>
        <dbReference type="SAM" id="Phobius"/>
    </source>
</evidence>
<reference evidence="10 11" key="1">
    <citation type="submission" date="2018-10" db="EMBL/GenBank/DDBJ databases">
        <title>Genome sequencing of Pedobacter jejuensis TNB23.</title>
        <authorList>
            <person name="Cho Y.-J."/>
            <person name="Cho A."/>
            <person name="Kim O.-S."/>
        </authorList>
    </citation>
    <scope>NUCLEOTIDE SEQUENCE [LARGE SCALE GENOMIC DNA]</scope>
    <source>
        <strain evidence="10 11">TNB23</strain>
    </source>
</reference>
<accession>A0A3N0BXL9</accession>
<gene>
    <name evidence="10" type="ORF">D7004_06745</name>
</gene>
<keyword evidence="6 7" id="KW-0472">Membrane</keyword>
<evidence type="ECO:0000259" key="9">
    <source>
        <dbReference type="Pfam" id="PF12704"/>
    </source>
</evidence>
<comment type="subcellular location">
    <subcellularLocation>
        <location evidence="1">Cell membrane</location>
        <topology evidence="1">Multi-pass membrane protein</topology>
    </subcellularLocation>
</comment>
<feature type="transmembrane region" description="Helical" evidence="7">
    <location>
        <begin position="274"/>
        <end position="297"/>
    </location>
</feature>
<comment type="similarity">
    <text evidence="2">Belongs to the ABC-4 integral membrane protein family. LolC/E subfamily.</text>
</comment>
<feature type="transmembrane region" description="Helical" evidence="7">
    <location>
        <begin position="22"/>
        <end position="45"/>
    </location>
</feature>
<keyword evidence="5 7" id="KW-1133">Transmembrane helix</keyword>
<keyword evidence="4 7" id="KW-0812">Transmembrane</keyword>
<evidence type="ECO:0000256" key="5">
    <source>
        <dbReference type="ARBA" id="ARBA00022989"/>
    </source>
</evidence>
<feature type="domain" description="ABC3 transporter permease C-terminal" evidence="8">
    <location>
        <begin position="274"/>
        <end position="399"/>
    </location>
</feature>
<dbReference type="RefSeq" id="WP_123205114.1">
    <property type="nucleotide sequence ID" value="NZ_RBEE01000011.1"/>
</dbReference>
<dbReference type="InterPro" id="IPR051447">
    <property type="entry name" value="Lipoprotein-release_system"/>
</dbReference>
<dbReference type="AlphaFoldDB" id="A0A3N0BXL9"/>
<dbReference type="Proteomes" id="UP000274046">
    <property type="component" value="Unassembled WGS sequence"/>
</dbReference>
<dbReference type="InterPro" id="IPR025857">
    <property type="entry name" value="MacB_PCD"/>
</dbReference>
<feature type="transmembrane region" description="Helical" evidence="7">
    <location>
        <begin position="372"/>
        <end position="394"/>
    </location>
</feature>
<feature type="domain" description="MacB-like periplasmic core" evidence="9">
    <location>
        <begin position="26"/>
        <end position="240"/>
    </location>
</feature>
<evidence type="ECO:0000256" key="2">
    <source>
        <dbReference type="ARBA" id="ARBA00005236"/>
    </source>
</evidence>
<evidence type="ECO:0000313" key="11">
    <source>
        <dbReference type="Proteomes" id="UP000274046"/>
    </source>
</evidence>
<evidence type="ECO:0000256" key="4">
    <source>
        <dbReference type="ARBA" id="ARBA00022692"/>
    </source>
</evidence>
<proteinExistence type="inferred from homology"/>
<dbReference type="PANTHER" id="PTHR30489:SF0">
    <property type="entry name" value="LIPOPROTEIN-RELEASING SYSTEM TRANSMEMBRANE PROTEIN LOLE"/>
    <property type="match status" value="1"/>
</dbReference>